<dbReference type="GO" id="GO:0016740">
    <property type="term" value="F:transferase activity"/>
    <property type="evidence" value="ECO:0007669"/>
    <property type="project" value="UniProtKB-KW"/>
</dbReference>
<dbReference type="EMBL" id="QFQI01000003">
    <property type="protein sequence ID" value="PZQ61119.1"/>
    <property type="molecule type" value="Genomic_DNA"/>
</dbReference>
<feature type="transmembrane region" description="Helical" evidence="1">
    <location>
        <begin position="232"/>
        <end position="257"/>
    </location>
</feature>
<feature type="transmembrane region" description="Helical" evidence="1">
    <location>
        <begin position="269"/>
        <end position="293"/>
    </location>
</feature>
<comment type="caution">
    <text evidence="3">The sequence shown here is derived from an EMBL/GenBank/DDBJ whole genome shotgun (WGS) entry which is preliminary data.</text>
</comment>
<dbReference type="Gene3D" id="3.90.550.10">
    <property type="entry name" value="Spore Coat Polysaccharide Biosynthesis Protein SpsA, Chain A"/>
    <property type="match status" value="1"/>
</dbReference>
<organism evidence="3 4">
    <name type="scientific">Sphingomonas taxi</name>
    <dbReference type="NCBI Taxonomy" id="1549858"/>
    <lineage>
        <taxon>Bacteria</taxon>
        <taxon>Pseudomonadati</taxon>
        <taxon>Pseudomonadota</taxon>
        <taxon>Alphaproteobacteria</taxon>
        <taxon>Sphingomonadales</taxon>
        <taxon>Sphingomonadaceae</taxon>
        <taxon>Sphingomonas</taxon>
    </lineage>
</organism>
<protein>
    <submittedName>
        <fullName evidence="3">Glycosyl transferase</fullName>
    </submittedName>
</protein>
<dbReference type="Pfam" id="PF00535">
    <property type="entry name" value="Glycos_transf_2"/>
    <property type="match status" value="1"/>
</dbReference>
<dbReference type="AlphaFoldDB" id="A0A2W5PAG0"/>
<keyword evidence="1" id="KW-1133">Transmembrane helix</keyword>
<dbReference type="Proteomes" id="UP000249229">
    <property type="component" value="Unassembled WGS sequence"/>
</dbReference>
<proteinExistence type="predicted"/>
<evidence type="ECO:0000313" key="4">
    <source>
        <dbReference type="Proteomes" id="UP000249229"/>
    </source>
</evidence>
<dbReference type="InterPro" id="IPR029044">
    <property type="entry name" value="Nucleotide-diphossugar_trans"/>
</dbReference>
<evidence type="ECO:0000259" key="2">
    <source>
        <dbReference type="Pfam" id="PF00535"/>
    </source>
</evidence>
<gene>
    <name evidence="3" type="ORF">DI544_05975</name>
</gene>
<keyword evidence="1" id="KW-0472">Membrane</keyword>
<dbReference type="PANTHER" id="PTHR48090:SF7">
    <property type="entry name" value="RFBJ PROTEIN"/>
    <property type="match status" value="1"/>
</dbReference>
<accession>A0A2W5PAG0</accession>
<feature type="domain" description="Glycosyltransferase 2-like" evidence="2">
    <location>
        <begin position="12"/>
        <end position="164"/>
    </location>
</feature>
<dbReference type="SUPFAM" id="SSF53448">
    <property type="entry name" value="Nucleotide-diphospho-sugar transferases"/>
    <property type="match status" value="1"/>
</dbReference>
<dbReference type="InterPro" id="IPR001173">
    <property type="entry name" value="Glyco_trans_2-like"/>
</dbReference>
<sequence>MDHIETRPTIAVLLPCYNEEAAIAQTVAGFRAALPGAAIYVYDNNSRDGTVAAARAAGAIVRTERIQGKGAVVRRMFADVDADVYVMADGDATYDAASAPALVARVLDEQLDMVVGCRIGEAAAAYRRGHRLGNALLTGMLTRLFGRSFTDILSGYRVFSRRFVKSFPVLSVGFEIETEISVHALELKMPVAEIETPYFARPEGSESKLSTYRDGWRILRTIATLYRIERPLWFFGGIGLVLALLAVVLAVPLAITYAHTGLVPRLPTAILATGLMILAALNAFTGLILDTVVRGRREMRRLAYLAHAAPGAAVLHATRCDRMAAAGTVARP</sequence>
<keyword evidence="1" id="KW-0812">Transmembrane</keyword>
<dbReference type="CDD" id="cd04179">
    <property type="entry name" value="DPM_DPG-synthase_like"/>
    <property type="match status" value="1"/>
</dbReference>
<evidence type="ECO:0000256" key="1">
    <source>
        <dbReference type="SAM" id="Phobius"/>
    </source>
</evidence>
<reference evidence="3 4" key="1">
    <citation type="submission" date="2017-08" db="EMBL/GenBank/DDBJ databases">
        <title>Infants hospitalized years apart are colonized by the same room-sourced microbial strains.</title>
        <authorList>
            <person name="Brooks B."/>
            <person name="Olm M.R."/>
            <person name="Firek B.A."/>
            <person name="Baker R."/>
            <person name="Thomas B.C."/>
            <person name="Morowitz M.J."/>
            <person name="Banfield J.F."/>
        </authorList>
    </citation>
    <scope>NUCLEOTIDE SEQUENCE [LARGE SCALE GENOMIC DNA]</scope>
    <source>
        <strain evidence="3">S2_005_001_R1_22</strain>
    </source>
</reference>
<dbReference type="PANTHER" id="PTHR48090">
    <property type="entry name" value="UNDECAPRENYL-PHOSPHATE 4-DEOXY-4-FORMAMIDO-L-ARABINOSE TRANSFERASE-RELATED"/>
    <property type="match status" value="1"/>
</dbReference>
<dbReference type="InterPro" id="IPR050256">
    <property type="entry name" value="Glycosyltransferase_2"/>
</dbReference>
<evidence type="ECO:0000313" key="3">
    <source>
        <dbReference type="EMBL" id="PZQ61119.1"/>
    </source>
</evidence>
<keyword evidence="3" id="KW-0808">Transferase</keyword>
<name>A0A2W5PAG0_9SPHN</name>